<proteinExistence type="predicted"/>
<dbReference type="STRING" id="439481.Aboo_0301"/>
<keyword evidence="2" id="KW-0560">Oxidoreductase</keyword>
<evidence type="ECO:0000313" key="4">
    <source>
        <dbReference type="EMBL" id="ADD08112.1"/>
    </source>
</evidence>
<keyword evidence="5" id="KW-1185">Reference proteome</keyword>
<dbReference type="Gene3D" id="3.40.50.970">
    <property type="match status" value="2"/>
</dbReference>
<dbReference type="InterPro" id="IPR051479">
    <property type="entry name" value="PorB-like"/>
</dbReference>
<evidence type="ECO:0000256" key="2">
    <source>
        <dbReference type="ARBA" id="ARBA00023002"/>
    </source>
</evidence>
<reference evidence="4" key="1">
    <citation type="submission" date="2010-02" db="EMBL/GenBank/DDBJ databases">
        <title>Complete sequence of Aciduliprofundum boonei T469.</title>
        <authorList>
            <consortium name="US DOE Joint Genome Institute"/>
            <person name="Lucas S."/>
            <person name="Copeland A."/>
            <person name="Lapidus A."/>
            <person name="Cheng J.-F."/>
            <person name="Bruce D."/>
            <person name="Goodwin L."/>
            <person name="Pitluck S."/>
            <person name="Saunders E."/>
            <person name="Detter J.C."/>
            <person name="Han C."/>
            <person name="Tapia R."/>
            <person name="Land M."/>
            <person name="Hauser L."/>
            <person name="Kyrpides N."/>
            <person name="Mikhailova N."/>
            <person name="Flores G."/>
            <person name="Reysenbach A.-L."/>
            <person name="Woyke T."/>
        </authorList>
    </citation>
    <scope>NUCLEOTIDE SEQUENCE</scope>
    <source>
        <strain evidence="4">T469</strain>
    </source>
</reference>
<dbReference type="PANTHER" id="PTHR42897">
    <property type="entry name" value="PYRUVATE SYNTHASE SUBUNIT PORB"/>
    <property type="match status" value="1"/>
</dbReference>
<dbReference type="NCBIfam" id="NF008819">
    <property type="entry name" value="PRK11865.1"/>
    <property type="match status" value="1"/>
</dbReference>
<dbReference type="CDD" id="cd03376">
    <property type="entry name" value="TPP_PFOR_porB_like"/>
    <property type="match status" value="1"/>
</dbReference>
<dbReference type="GO" id="GO:0030976">
    <property type="term" value="F:thiamine pyrophosphate binding"/>
    <property type="evidence" value="ECO:0007669"/>
    <property type="project" value="InterPro"/>
</dbReference>
<dbReference type="AlphaFoldDB" id="B5IDP0"/>
<dbReference type="InterPro" id="IPR029061">
    <property type="entry name" value="THDP-binding"/>
</dbReference>
<evidence type="ECO:0000259" key="3">
    <source>
        <dbReference type="Pfam" id="PF02775"/>
    </source>
</evidence>
<dbReference type="GeneID" id="8827243"/>
<protein>
    <submittedName>
        <fullName evidence="4">Thiamine pyrophosphate protein domain protein TPP-binding protein</fullName>
    </submittedName>
</protein>
<gene>
    <name evidence="4" type="ordered locus">Aboo_0301</name>
</gene>
<dbReference type="InterPro" id="IPR011766">
    <property type="entry name" value="TPP_enzyme_TPP-bd"/>
</dbReference>
<dbReference type="Pfam" id="PF02775">
    <property type="entry name" value="TPP_enzyme_C"/>
    <property type="match status" value="1"/>
</dbReference>
<evidence type="ECO:0000256" key="1">
    <source>
        <dbReference type="ARBA" id="ARBA00011595"/>
    </source>
</evidence>
<dbReference type="PANTHER" id="PTHR42897:SF2">
    <property type="entry name" value="PYRUVATE SYNTHASE SUBUNIT PORB"/>
    <property type="match status" value="1"/>
</dbReference>
<dbReference type="OrthoDB" id="296931at2157"/>
<dbReference type="EMBL" id="CP001941">
    <property type="protein sequence ID" value="ADD08112.1"/>
    <property type="molecule type" value="Genomic_DNA"/>
</dbReference>
<sequence length="301" mass="33528">MKKLTIPEEEYMLPGHTACLGCGATIAMRYVLKALGKNTILSIPACCWAVIPGVYPHRTLEVPLLYTAFEVTGASISGIREALDALGKEDVNVVGFAGDGGTADIGLQALSAAAERGHNVFYIMYDNEAYMNTGIQRSGSTPMGAWTTTTPGGKKRIYKWEPKKNVAEIMVAHHIPYVATATIAYPEDMIAKLKRAKEIKGPKFFQILSPCPTGWRHSPDKTVEISRLAVQTNIFPLYEVINGKYKISIKPKNPKPVKEYLRLQGRFRHLTEEEIAMIQKNVDENWKALLKKERCSQEEDE</sequence>
<dbReference type="GO" id="GO:0006082">
    <property type="term" value="P:organic acid metabolic process"/>
    <property type="evidence" value="ECO:0007669"/>
    <property type="project" value="UniProtKB-ARBA"/>
</dbReference>
<dbReference type="eggNOG" id="arCOG01601">
    <property type="taxonomic scope" value="Archaea"/>
</dbReference>
<feature type="domain" description="Thiamine pyrophosphate enzyme TPP-binding" evidence="3">
    <location>
        <begin position="67"/>
        <end position="206"/>
    </location>
</feature>
<dbReference type="SUPFAM" id="SSF52518">
    <property type="entry name" value="Thiamin diphosphate-binding fold (THDP-binding)"/>
    <property type="match status" value="1"/>
</dbReference>
<accession>B5IDP0</accession>
<dbReference type="Proteomes" id="UP000001400">
    <property type="component" value="Chromosome"/>
</dbReference>
<evidence type="ECO:0000313" key="5">
    <source>
        <dbReference type="Proteomes" id="UP000001400"/>
    </source>
</evidence>
<dbReference type="HOGENOM" id="CLU_058423_0_0_2"/>
<name>B5IDP0_ACIB4</name>
<dbReference type="NCBIfam" id="NF008818">
    <property type="entry name" value="PRK11864.1"/>
    <property type="match status" value="1"/>
</dbReference>
<dbReference type="RefSeq" id="WP_008084437.1">
    <property type="nucleotide sequence ID" value="NC_013926.1"/>
</dbReference>
<dbReference type="KEGG" id="abi:Aboo_0301"/>
<dbReference type="GO" id="GO:0016491">
    <property type="term" value="F:oxidoreductase activity"/>
    <property type="evidence" value="ECO:0007669"/>
    <property type="project" value="UniProtKB-KW"/>
</dbReference>
<dbReference type="GO" id="GO:0044272">
    <property type="term" value="P:sulfur compound biosynthetic process"/>
    <property type="evidence" value="ECO:0007669"/>
    <property type="project" value="UniProtKB-ARBA"/>
</dbReference>
<organism evidence="4 5">
    <name type="scientific">Aciduliprofundum boonei (strain DSM 19572 / T469)</name>
    <dbReference type="NCBI Taxonomy" id="439481"/>
    <lineage>
        <taxon>Archaea</taxon>
        <taxon>Methanobacteriati</taxon>
        <taxon>Thermoplasmatota</taxon>
        <taxon>DHVE2 group</taxon>
        <taxon>Candidatus Aciduliprofundum</taxon>
    </lineage>
</organism>
<comment type="subunit">
    <text evidence="1">Heterotetramer of one alpha, one beta, one delta and one gamma chain.</text>
</comment>